<name>D2VQ91_NAEGR</name>
<dbReference type="EMBL" id="GG738888">
    <property type="protein sequence ID" value="EFC41003.1"/>
    <property type="molecule type" value="Genomic_DNA"/>
</dbReference>
<evidence type="ECO:0000313" key="3">
    <source>
        <dbReference type="EMBL" id="EFC41003.1"/>
    </source>
</evidence>
<organism evidence="4">
    <name type="scientific">Naegleria gruberi</name>
    <name type="common">Amoeba</name>
    <dbReference type="NCBI Taxonomy" id="5762"/>
    <lineage>
        <taxon>Eukaryota</taxon>
        <taxon>Discoba</taxon>
        <taxon>Heterolobosea</taxon>
        <taxon>Tetramitia</taxon>
        <taxon>Eutetramitia</taxon>
        <taxon>Vahlkampfiidae</taxon>
        <taxon>Naegleria</taxon>
    </lineage>
</organism>
<proteinExistence type="predicted"/>
<dbReference type="KEGG" id="ngr:NAEGRDRAFT_58896"/>
<dbReference type="OrthoDB" id="10256962at2759"/>
<sequence length="706" mass="80134">MNEIFSSSRSGVYHTTNKKKGLMNSSSTSSTHHTTRWLISSLLYLLMFIILYRVNAMTPQQQQQTIPIHNNLNDNTTPSSSDSMSTSTSYDYLQHTLSKENVAVVATTLATLAYGYNKRFADQTGRLWDGLQSFVSTSSKLASDSGVGPDAAFIQNKEFLVGKAQFVKSILEKKIHLLFSWKNMFTVTKWAVIATSSAQTVKLVYELWIYEDIFQHAGETLHNFKHDQREIYDRLNELIDVLEQMSNLVVTQERFIPSSSTPSKLFTRLGEATKLDESFEKNFIKLTKKFTKIQATLQKDIEGMQAQMEELKSKVQQDSAFFKKRQEKSLTNTFVGASCLALSVGASLLFPPAAPAILASHAGGIISLSVAGINYGLYYYSNSKKDKAEYRLKEVVKLQEQIGSIRNQSMEYLNHYEAQKAEIVKYMKKLRSEDKKKKSLSTLLLPAMHDFNPLETENLEQRLWNIVGIYQANTLLLWYHSFHFIFLMMTLFTFAKNGLNMSAKTLVVLFFYCAILLTLDMAYDFKESRQTTLDIHLDTSILFIKVTKQTYEERYRHECIWYELPVRKQLELDLKSLVLKFVPGYSDVADSLTATNASGHLIHSSKCLHYKQVMESNDDSVTSNLIQTSTHSIVGVDVKQINNPSEMSGSTYFDFISSVFFRLIRTAADCCEIVYERTSIGAKLCLGMALASVLFIIAKRIVCCGL</sequence>
<dbReference type="GeneID" id="8855939"/>
<evidence type="ECO:0008006" key="5">
    <source>
        <dbReference type="Google" id="ProtNLM"/>
    </source>
</evidence>
<keyword evidence="2" id="KW-0812">Transmembrane</keyword>
<dbReference type="VEuPathDB" id="AmoebaDB:NAEGRDRAFT_58896"/>
<dbReference type="RefSeq" id="XP_002673747.1">
    <property type="nucleotide sequence ID" value="XM_002673701.1"/>
</dbReference>
<feature type="region of interest" description="Disordered" evidence="1">
    <location>
        <begin position="67"/>
        <end position="87"/>
    </location>
</feature>
<protein>
    <recommendedName>
        <fullName evidence="5">Transmembrane protein</fullName>
    </recommendedName>
</protein>
<evidence type="ECO:0000313" key="4">
    <source>
        <dbReference type="Proteomes" id="UP000006671"/>
    </source>
</evidence>
<feature type="transmembrane region" description="Helical" evidence="2">
    <location>
        <begin position="501"/>
        <end position="519"/>
    </location>
</feature>
<dbReference type="AlphaFoldDB" id="D2VQ91"/>
<dbReference type="InParanoid" id="D2VQ91"/>
<keyword evidence="2" id="KW-1133">Transmembrane helix</keyword>
<evidence type="ECO:0000256" key="1">
    <source>
        <dbReference type="SAM" id="MobiDB-lite"/>
    </source>
</evidence>
<gene>
    <name evidence="3" type="ORF">NAEGRDRAFT_58896</name>
</gene>
<keyword evidence="4" id="KW-1185">Reference proteome</keyword>
<keyword evidence="2" id="KW-0472">Membrane</keyword>
<accession>D2VQ91</accession>
<feature type="transmembrane region" description="Helical" evidence="2">
    <location>
        <begin position="356"/>
        <end position="380"/>
    </location>
</feature>
<feature type="transmembrane region" description="Helical" evidence="2">
    <location>
        <begin position="330"/>
        <end position="350"/>
    </location>
</feature>
<dbReference type="Proteomes" id="UP000006671">
    <property type="component" value="Unassembled WGS sequence"/>
</dbReference>
<dbReference type="OMA" id="YELWIYE"/>
<evidence type="ECO:0000256" key="2">
    <source>
        <dbReference type="SAM" id="Phobius"/>
    </source>
</evidence>
<feature type="transmembrane region" description="Helical" evidence="2">
    <location>
        <begin position="476"/>
        <end position="495"/>
    </location>
</feature>
<reference evidence="3 4" key="1">
    <citation type="journal article" date="2010" name="Cell">
        <title>The genome of Naegleria gruberi illuminates early eukaryotic versatility.</title>
        <authorList>
            <person name="Fritz-Laylin L.K."/>
            <person name="Prochnik S.E."/>
            <person name="Ginger M.L."/>
            <person name="Dacks J.B."/>
            <person name="Carpenter M.L."/>
            <person name="Field M.C."/>
            <person name="Kuo A."/>
            <person name="Paredez A."/>
            <person name="Chapman J."/>
            <person name="Pham J."/>
            <person name="Shu S."/>
            <person name="Neupane R."/>
            <person name="Cipriano M."/>
            <person name="Mancuso J."/>
            <person name="Tu H."/>
            <person name="Salamov A."/>
            <person name="Lindquist E."/>
            <person name="Shapiro H."/>
            <person name="Lucas S."/>
            <person name="Grigoriev I.V."/>
            <person name="Cande W.Z."/>
            <person name="Fulton C."/>
            <person name="Rokhsar D.S."/>
            <person name="Dawson S.C."/>
        </authorList>
    </citation>
    <scope>NUCLEOTIDE SEQUENCE [LARGE SCALE GENOMIC DNA]</scope>
    <source>
        <strain evidence="3 4">NEG-M</strain>
    </source>
</reference>
<feature type="transmembrane region" description="Helical" evidence="2">
    <location>
        <begin position="37"/>
        <end position="54"/>
    </location>
</feature>